<dbReference type="Gene3D" id="2.30.18.10">
    <property type="entry name" value="Transcription factor IIA (TFIIA), beta-barrel domain"/>
    <property type="match status" value="1"/>
</dbReference>
<evidence type="ECO:0000256" key="5">
    <source>
        <dbReference type="ARBA" id="ARBA00023242"/>
    </source>
</evidence>
<feature type="region of interest" description="Disordered" evidence="6">
    <location>
        <begin position="313"/>
        <end position="373"/>
    </location>
</feature>
<evidence type="ECO:0000313" key="7">
    <source>
        <dbReference type="Proteomes" id="UP000695007"/>
    </source>
</evidence>
<organism evidence="7 8">
    <name type="scientific">Ceratosolen solmsi marchali</name>
    <dbReference type="NCBI Taxonomy" id="326594"/>
    <lineage>
        <taxon>Eukaryota</taxon>
        <taxon>Metazoa</taxon>
        <taxon>Ecdysozoa</taxon>
        <taxon>Arthropoda</taxon>
        <taxon>Hexapoda</taxon>
        <taxon>Insecta</taxon>
        <taxon>Pterygota</taxon>
        <taxon>Neoptera</taxon>
        <taxon>Endopterygota</taxon>
        <taxon>Hymenoptera</taxon>
        <taxon>Apocrita</taxon>
        <taxon>Proctotrupomorpha</taxon>
        <taxon>Chalcidoidea</taxon>
        <taxon>Agaonidae</taxon>
        <taxon>Agaoninae</taxon>
        <taxon>Ceratosolen</taxon>
    </lineage>
</organism>
<dbReference type="PANTHER" id="PTHR12694:SF8">
    <property type="entry name" value="TRANSCRIPTION INITIATION FACTOR IIA SUBUNIT 1"/>
    <property type="match status" value="1"/>
</dbReference>
<keyword evidence="3" id="KW-0805">Transcription regulation</keyword>
<dbReference type="SUPFAM" id="SSF50784">
    <property type="entry name" value="Transcription factor IIA (TFIIA), beta-barrel domain"/>
    <property type="match status" value="1"/>
</dbReference>
<evidence type="ECO:0000256" key="6">
    <source>
        <dbReference type="SAM" id="MobiDB-lite"/>
    </source>
</evidence>
<evidence type="ECO:0000256" key="4">
    <source>
        <dbReference type="ARBA" id="ARBA00023163"/>
    </source>
</evidence>
<dbReference type="KEGG" id="csol:105365995"/>
<reference evidence="8" key="1">
    <citation type="submission" date="2025-08" db="UniProtKB">
        <authorList>
            <consortium name="RefSeq"/>
        </authorList>
    </citation>
    <scope>IDENTIFICATION</scope>
</reference>
<dbReference type="Gene3D" id="1.10.287.100">
    <property type="match status" value="1"/>
</dbReference>
<accession>A0AAJ6YQV0</accession>
<name>A0AAJ6YQV0_9HYME</name>
<feature type="region of interest" description="Disordered" evidence="6">
    <location>
        <begin position="62"/>
        <end position="178"/>
    </location>
</feature>
<comment type="subcellular location">
    <subcellularLocation>
        <location evidence="1">Nucleus</location>
    </subcellularLocation>
</comment>
<dbReference type="Pfam" id="PF03153">
    <property type="entry name" value="TFIIA"/>
    <property type="match status" value="1"/>
</dbReference>
<proteinExistence type="inferred from homology"/>
<dbReference type="GeneID" id="105365995"/>
<keyword evidence="5" id="KW-0539">Nucleus</keyword>
<sequence>MHATIRRKQLWPYRNNLKLYNTVIEDVIAGVREAFLDEGVDEQVLQELKQIWETKLMSSKAVELNPDPPEPQPPQLNAFKNSSSSKGGSKRNTNTNITNAQANIQPQAQSQIQESPANQPQIQQQSSQPQSTHIQSPQPQARPQQSQLQQSQNQQQQVQHIQHMQSMPVQQVQQIAQHQSIPQQQQQIMNQPAAAITDRQVSIQIKLPIHGNLPERLINVHVPASAIQGNQLHAIFTGPIITAAIALPVPFATSLLQQHVNSTFEGLPGFTPVPVPHPVHVVPQGANNIMQQQLIQGQIISGFQQQGNIAQLDGAVGDSSDEDDDEEEEENDDDEDLDEEKEEEENDDSGAREEEPLNSEDDVTDDDPTDLFDTDNVVVCQYDKITRSRNKWKFYLKDGIMNLSGKDFVFQKANGDAEW</sequence>
<feature type="compositionally biased region" description="Acidic residues" evidence="6">
    <location>
        <begin position="319"/>
        <end position="348"/>
    </location>
</feature>
<protein>
    <submittedName>
        <fullName evidence="8">Transcription initiation factor IIA subunit 1 isoform X1</fullName>
    </submittedName>
</protein>
<dbReference type="GO" id="GO:0006367">
    <property type="term" value="P:transcription initiation at RNA polymerase II promoter"/>
    <property type="evidence" value="ECO:0007669"/>
    <property type="project" value="InterPro"/>
</dbReference>
<dbReference type="CDD" id="cd07976">
    <property type="entry name" value="TFIIA_alpha_beta_like"/>
    <property type="match status" value="2"/>
</dbReference>
<dbReference type="InterPro" id="IPR004855">
    <property type="entry name" value="TFIIA_asu/bsu"/>
</dbReference>
<evidence type="ECO:0000256" key="1">
    <source>
        <dbReference type="ARBA" id="ARBA00004123"/>
    </source>
</evidence>
<dbReference type="FunFam" id="2.30.18.10:FF:000002">
    <property type="entry name" value="Transcription initiation factor IIA subunit 1"/>
    <property type="match status" value="1"/>
</dbReference>
<evidence type="ECO:0000256" key="3">
    <source>
        <dbReference type="ARBA" id="ARBA00023015"/>
    </source>
</evidence>
<dbReference type="CTD" id="43284"/>
<evidence type="ECO:0000313" key="8">
    <source>
        <dbReference type="RefSeq" id="XP_011502597.1"/>
    </source>
</evidence>
<evidence type="ECO:0000256" key="2">
    <source>
        <dbReference type="ARBA" id="ARBA00010059"/>
    </source>
</evidence>
<keyword evidence="7" id="KW-1185">Reference proteome</keyword>
<feature type="compositionally biased region" description="Low complexity" evidence="6">
    <location>
        <begin position="82"/>
        <end position="105"/>
    </location>
</feature>
<dbReference type="SUPFAM" id="SSF47396">
    <property type="entry name" value="Transcription factor IIA (TFIIA), alpha-helical domain"/>
    <property type="match status" value="1"/>
</dbReference>
<dbReference type="RefSeq" id="XP_011502597.1">
    <property type="nucleotide sequence ID" value="XM_011504295.1"/>
</dbReference>
<gene>
    <name evidence="8" type="primary">LOC105365995</name>
</gene>
<dbReference type="FunFam" id="1.10.287.100:FF:000001">
    <property type="entry name" value="Transcription initiation factor IIA subunit"/>
    <property type="match status" value="1"/>
</dbReference>
<dbReference type="Proteomes" id="UP000695007">
    <property type="component" value="Unplaced"/>
</dbReference>
<feature type="compositionally biased region" description="Acidic residues" evidence="6">
    <location>
        <begin position="356"/>
        <end position="373"/>
    </location>
</feature>
<keyword evidence="4" id="KW-0804">Transcription</keyword>
<dbReference type="GO" id="GO:0005672">
    <property type="term" value="C:transcription factor TFIIA complex"/>
    <property type="evidence" value="ECO:0007669"/>
    <property type="project" value="InterPro"/>
</dbReference>
<dbReference type="InterPro" id="IPR009088">
    <property type="entry name" value="TFIIA_b-brl"/>
</dbReference>
<comment type="similarity">
    <text evidence="2">Belongs to the TFIIA subunit 1 family.</text>
</comment>
<dbReference type="AlphaFoldDB" id="A0AAJ6YQV0"/>
<dbReference type="PANTHER" id="PTHR12694">
    <property type="entry name" value="TRANSCRIPTION INITIATION FACTOR IIA SUBUNIT 1"/>
    <property type="match status" value="1"/>
</dbReference>
<feature type="compositionally biased region" description="Low complexity" evidence="6">
    <location>
        <begin position="113"/>
        <end position="178"/>
    </location>
</feature>
<dbReference type="SMART" id="SM01371">
    <property type="entry name" value="TFIIA"/>
    <property type="match status" value="1"/>
</dbReference>